<proteinExistence type="predicted"/>
<dbReference type="Proteomes" id="UP000536624">
    <property type="component" value="Unassembled WGS sequence"/>
</dbReference>
<reference evidence="1 2" key="1">
    <citation type="submission" date="2020-02" db="EMBL/GenBank/DDBJ databases">
        <title>Streptomyces malaysiensis DSM14702 (JHCC583434, PFL_A843) Genome sequencing and assembly.</title>
        <authorList>
            <person name="Samborskyy M."/>
        </authorList>
    </citation>
    <scope>NUCLEOTIDE SEQUENCE [LARGE SCALE GENOMIC DNA]</scope>
    <source>
        <strain evidence="1 2">DSM 14702</strain>
    </source>
</reference>
<protein>
    <submittedName>
        <fullName evidence="1">Uncharacterized protein</fullName>
    </submittedName>
</protein>
<dbReference type="EMBL" id="JAALLH010000003">
    <property type="protein sequence ID" value="NIY70774.1"/>
    <property type="molecule type" value="Genomic_DNA"/>
</dbReference>
<dbReference type="RefSeq" id="WP_167505689.1">
    <property type="nucleotide sequence ID" value="NZ_JAALLH010000003.1"/>
</dbReference>
<accession>A0A7X5XCM5</accession>
<gene>
    <name evidence="1" type="ORF">SMALB_8956</name>
</gene>
<name>A0A7X5XCM5_STRMQ</name>
<sequence length="74" mass="8164">MGSFNFSQKCRGIVERSCQEGGLGRRELPIEAPLCVLCQRRSACVECCCRCEPPAKLCADGDAFEFVRSGYGLR</sequence>
<evidence type="ECO:0000313" key="2">
    <source>
        <dbReference type="Proteomes" id="UP000536624"/>
    </source>
</evidence>
<organism evidence="1 2">
    <name type="scientific">Streptomyces malaysiensis</name>
    <dbReference type="NCBI Taxonomy" id="92644"/>
    <lineage>
        <taxon>Bacteria</taxon>
        <taxon>Bacillati</taxon>
        <taxon>Actinomycetota</taxon>
        <taxon>Actinomycetes</taxon>
        <taxon>Kitasatosporales</taxon>
        <taxon>Streptomycetaceae</taxon>
        <taxon>Streptomyces</taxon>
        <taxon>Streptomyces violaceusniger group</taxon>
    </lineage>
</organism>
<dbReference type="AlphaFoldDB" id="A0A7X5XCM5"/>
<evidence type="ECO:0000313" key="1">
    <source>
        <dbReference type="EMBL" id="NIY70774.1"/>
    </source>
</evidence>
<comment type="caution">
    <text evidence="1">The sequence shown here is derived from an EMBL/GenBank/DDBJ whole genome shotgun (WGS) entry which is preliminary data.</text>
</comment>